<feature type="domain" description="PKD" evidence="1">
    <location>
        <begin position="1959"/>
        <end position="2011"/>
    </location>
</feature>
<evidence type="ECO:0000313" key="2">
    <source>
        <dbReference type="EMBL" id="OCT11995.1"/>
    </source>
</evidence>
<dbReference type="InterPro" id="IPR000601">
    <property type="entry name" value="PKD_dom"/>
</dbReference>
<reference evidence="3" key="1">
    <citation type="submission" date="2016-05" db="EMBL/GenBank/DDBJ databases">
        <title>Paenibacillus oryzae. sp. nov., isolated from the rice root.</title>
        <authorList>
            <person name="Zhang J."/>
            <person name="Zhang X."/>
        </authorList>
    </citation>
    <scope>NUCLEOTIDE SEQUENCE [LARGE SCALE GENOMIC DNA]</scope>
    <source>
        <strain evidence="3">KCTC13222</strain>
    </source>
</reference>
<dbReference type="Proteomes" id="UP000093309">
    <property type="component" value="Unassembled WGS sequence"/>
</dbReference>
<sequence length="2164" mass="236008">MWYARRRIGLLVIALLTIQIFPIQYIGFSWLSANAAADADALIDLTYPNSIPGFQSVYKKDSSATTDIVTIPAVSGKTILDVGVFRDGIRVDSIPAAVGQSSWTGQLSYWGSVRAVESRDNYSAKGYYAWYRYIPGGSQGVNWYADLPNVGTINCGGSLTESINGYNMPKYPGCSGDINLELSANRAENYTAVDSPSIVLSSSVVAEVGALATATVDNGDTISGPPGLDLDGQSDGTTTPVSVNINTADSFTVKYTQRFDHISIYNKELNSPPNGAKVMVYFAAFKVTITSKTFMYPDHIVVTYSGGTQSPTPSPTPPPISITGDFQLAPSTINYRDTFKLHPLPFTIPSSCSYTDHYYKIERGGNYVYTPKVYSKTQDTVFIYSSYPSIIAVGSHNISLMIEASCGSSGFIATKTLTVNGPSANGPPDFKVAWVNPSNRKLPLSTAVVGTTLDLIYIEDPTVPTPSDPDGDIIFWDNFNFNTADTWTKTVPSKSGVGQYTNGYHNVLMDTVGFHYVSASFHDQWGLSTTRQAMIEVVPPNPVPVCKAPSEIKENRTVTSGAINSLASYSPLGRTIDHTKDVWTNLKTSYVNGSSSDIVITVTLQSVTDSAGLTSLSGSDCQITIHPDLPPVGKLGVPSFSLRNTSTHIQNQSYSTDGDSLVSAFYTYKYDVNNDGFQNDAWQTVSGGNVAGIDFTPSAVGKYLFNVKVCEDFGRCGDNSSQAASEIMLDVVNKDGPVVSFEIAGENTQPTVVPATKYNAGDILKNWILFQTNTSIAIGKGVGWSAGSSNQLIAGLGRNERSPDYYNFNYEQSNSTQYRQFITPAQDFGLGANGQSPYRSFANLSGINTQPILVPSVSDSSVWQPVSWGKGPPVFQTTEDHIYFGAGAPYMLSDYYGDYRVASMGGYSFYSLNKQKLGRYSGTAVCNGCYFATWEHKYLDGSPYDYILTPANLLSGNAGPVATYKNTTFYDVQAAIDKNYTRAYPPVDRAFSKVGILGYKVVGQILYMKVLWNDQWGYAYNTESGYGYLGNTAVELRTYNVTNGQFISSSLQNGNSPFDFMANNRSTSDQGEMTPANVFPPQSIGNDLVDMVGMSYYGDETLRQINPQGQVVKSVQVLRPTWNDPSISSNSVCNDNIRKSFRGADGEFYFYASASCSYTNGGSSYSANVGTFVIKINADLSFGWRTKLKGSLLTYAGTFAYAFGDHADAIELMIDNPARNQMLVRSYNANGYGYDSFYESLDKATGSSSTTDYAAWTNASQPTINWDGSYSTGVRTIDGYSTTGAMVKNEAGTTLGSISFGGTLALNGPYAATTTTNFGTEYVGDGMLMALLGSQNAGYDSHNFVPWLAIGTPSNSALVGYPTRLGQFVSNFTVSDAEIQFTLNLVKAKASSNKTGFSFRMQDPRNRYAVETNGTSVFLTKYVNGVPTILSSANYPFLDNTDYTFSLEMLGSKISLKLNGVPYLSVQDSTWLSGTIGPVTDKSYATFSNITRKAITSPQTAWYAGYALWEGGSATAAVKYDHISYTDSENDPASGSYQWYYKHTPKFLNNQGISVLDGQTFSGSQTTFDKVGVYKISLSAKDDPNPAFLYPSVLFELYRKASNTFHASIVVHRRPVIPNFTSTVQGDGTVVFTDDAYDPDRYQPVPPTCSAPDVTGLDYCANHGVLSRQYSFVDPNGNYSQGKPSRPSISGTYTVYLQVMDEYGALSQPVSTTFTATTIVAPALPPVATLTFPNGTQIAPTIVGVHPTITWNQVDPNGFNLTGYEVRILDEYGAPVTASGMVSQNKYNGSQSWDVPLALTLGVKYQVQVRVEDIYNWSAWSNIGWMQVNSPPSANMTVPNGTKDAPDIVNTVRPTLRWNQSDPDPGTTFQYFQIQITNEANTVMIMDSGQYWQGTSSNLGSWTVNQNLPAGQKLRVRVRVFDGISWSNYSPQTWLYINRAPIADFDWQPKPVWEGDMVQSINVSTDPDGDALSYTWLVEEPGGGKKSFTSNNFTHKFNVPGDYKVTLTASDVLVSSTVIKTITALPLTIHSDVTYTDKWLTIHKDKGHQTEAAPKQFYSGEIFIVKSQSALTSVEEVTAWMDTVSIDGYSLYVSEKLIPVLGDPTRFTGELFDQKFQSFTEGLPRGLQTVHFQIRYSNGVVKKEDIPIEIIGNVQQSVGVHRVQ</sequence>
<dbReference type="InterPro" id="IPR036116">
    <property type="entry name" value="FN3_sf"/>
</dbReference>
<keyword evidence="3" id="KW-1185">Reference proteome</keyword>
<accession>A0A1C0ZV66</accession>
<dbReference type="PROSITE" id="PS50093">
    <property type="entry name" value="PKD"/>
    <property type="match status" value="1"/>
</dbReference>
<protein>
    <recommendedName>
        <fullName evidence="1">PKD domain-containing protein</fullName>
    </recommendedName>
</protein>
<dbReference type="InterPro" id="IPR003961">
    <property type="entry name" value="FN3_dom"/>
</dbReference>
<name>A0A1C0ZV66_9BACL</name>
<evidence type="ECO:0000313" key="3">
    <source>
        <dbReference type="Proteomes" id="UP000093309"/>
    </source>
</evidence>
<dbReference type="RefSeq" id="WP_065855870.1">
    <property type="nucleotide sequence ID" value="NZ_LYPC01000027.1"/>
</dbReference>
<evidence type="ECO:0000259" key="1">
    <source>
        <dbReference type="PROSITE" id="PS50093"/>
    </source>
</evidence>
<dbReference type="STRING" id="512399.A8709_29500"/>
<dbReference type="OrthoDB" id="2088379at2"/>
<dbReference type="EMBL" id="LYPC01000027">
    <property type="protein sequence ID" value="OCT11995.1"/>
    <property type="molecule type" value="Genomic_DNA"/>
</dbReference>
<dbReference type="InterPro" id="IPR035986">
    <property type="entry name" value="PKD_dom_sf"/>
</dbReference>
<dbReference type="Gene3D" id="2.60.40.10">
    <property type="entry name" value="Immunoglobulins"/>
    <property type="match status" value="2"/>
</dbReference>
<dbReference type="InterPro" id="IPR022409">
    <property type="entry name" value="PKD/Chitinase_dom"/>
</dbReference>
<dbReference type="SMART" id="SM00089">
    <property type="entry name" value="PKD"/>
    <property type="match status" value="1"/>
</dbReference>
<dbReference type="SUPFAM" id="SSF49265">
    <property type="entry name" value="Fibronectin type III"/>
    <property type="match status" value="1"/>
</dbReference>
<dbReference type="Pfam" id="PF18911">
    <property type="entry name" value="PKD_4"/>
    <property type="match status" value="1"/>
</dbReference>
<dbReference type="CDD" id="cd00063">
    <property type="entry name" value="FN3"/>
    <property type="match status" value="1"/>
</dbReference>
<dbReference type="InterPro" id="IPR013783">
    <property type="entry name" value="Ig-like_fold"/>
</dbReference>
<gene>
    <name evidence="2" type="ORF">A8709_29500</name>
</gene>
<comment type="caution">
    <text evidence="2">The sequence shown here is derived from an EMBL/GenBank/DDBJ whole genome shotgun (WGS) entry which is preliminary data.</text>
</comment>
<dbReference type="SUPFAM" id="SSF49299">
    <property type="entry name" value="PKD domain"/>
    <property type="match status" value="1"/>
</dbReference>
<organism evidence="2 3">
    <name type="scientific">Paenibacillus pectinilyticus</name>
    <dbReference type="NCBI Taxonomy" id="512399"/>
    <lineage>
        <taxon>Bacteria</taxon>
        <taxon>Bacillati</taxon>
        <taxon>Bacillota</taxon>
        <taxon>Bacilli</taxon>
        <taxon>Bacillales</taxon>
        <taxon>Paenibacillaceae</taxon>
        <taxon>Paenibacillus</taxon>
    </lineage>
</organism>
<dbReference type="Gene3D" id="2.60.120.560">
    <property type="entry name" value="Exo-inulinase, domain 1"/>
    <property type="match status" value="1"/>
</dbReference>
<dbReference type="CDD" id="cd00146">
    <property type="entry name" value="PKD"/>
    <property type="match status" value="1"/>
</dbReference>
<proteinExistence type="predicted"/>